<keyword evidence="7" id="KW-0732">Signal</keyword>
<keyword evidence="10 19" id="KW-0418">Kinase</keyword>
<dbReference type="FunFam" id="1.10.510.10:FF:000248">
    <property type="entry name" value="S-receptor-like kinase 5"/>
    <property type="match status" value="1"/>
</dbReference>
<keyword evidence="5 19" id="KW-0808">Transferase</keyword>
<dbReference type="InterPro" id="IPR024171">
    <property type="entry name" value="SRK-like_kinase"/>
</dbReference>
<evidence type="ECO:0000256" key="12">
    <source>
        <dbReference type="ARBA" id="ARBA00022989"/>
    </source>
</evidence>
<dbReference type="GO" id="GO:0030246">
    <property type="term" value="F:carbohydrate binding"/>
    <property type="evidence" value="ECO:0007669"/>
    <property type="project" value="UniProtKB-KW"/>
</dbReference>
<evidence type="ECO:0000256" key="5">
    <source>
        <dbReference type="ARBA" id="ARBA00022679"/>
    </source>
</evidence>
<evidence type="ECO:0000259" key="22">
    <source>
        <dbReference type="PROSITE" id="PS50011"/>
    </source>
</evidence>
<dbReference type="AlphaFoldDB" id="A0A067JEE7"/>
<keyword evidence="2 19" id="KW-0723">Serine/threonine-protein kinase</keyword>
<evidence type="ECO:0000256" key="16">
    <source>
        <dbReference type="ARBA" id="ARBA00023180"/>
    </source>
</evidence>
<feature type="domain" description="Bulb-type lectin" evidence="23">
    <location>
        <begin position="4"/>
        <end position="137"/>
    </location>
</feature>
<feature type="binding site" evidence="20">
    <location>
        <position position="520"/>
    </location>
    <ligand>
        <name>ATP</name>
        <dbReference type="ChEBI" id="CHEBI:30616"/>
    </ligand>
</feature>
<keyword evidence="8" id="KW-0430">Lectin</keyword>
<dbReference type="FunFam" id="3.30.200.20:FF:000178">
    <property type="entry name" value="serine/threonine-protein kinase PBS1-like"/>
    <property type="match status" value="1"/>
</dbReference>
<keyword evidence="12 21" id="KW-1133">Transmembrane helix</keyword>
<keyword evidence="13 21" id="KW-0472">Membrane</keyword>
<evidence type="ECO:0000259" key="23">
    <source>
        <dbReference type="PROSITE" id="PS50927"/>
    </source>
</evidence>
<dbReference type="PROSITE" id="PS50927">
    <property type="entry name" value="BULB_LECTIN"/>
    <property type="match status" value="1"/>
</dbReference>
<dbReference type="GO" id="GO:0048544">
    <property type="term" value="P:recognition of pollen"/>
    <property type="evidence" value="ECO:0007669"/>
    <property type="project" value="InterPro"/>
</dbReference>
<proteinExistence type="inferred from homology"/>
<dbReference type="SMART" id="SM00108">
    <property type="entry name" value="B_lectin"/>
    <property type="match status" value="1"/>
</dbReference>
<dbReference type="InterPro" id="IPR000719">
    <property type="entry name" value="Prot_kinase_dom"/>
</dbReference>
<evidence type="ECO:0000256" key="3">
    <source>
        <dbReference type="ARBA" id="ARBA00022536"/>
    </source>
</evidence>
<comment type="catalytic activity">
    <reaction evidence="18 19">
        <text>L-seryl-[protein] + ATP = O-phospho-L-seryl-[protein] + ADP + H(+)</text>
        <dbReference type="Rhea" id="RHEA:17989"/>
        <dbReference type="Rhea" id="RHEA-COMP:9863"/>
        <dbReference type="Rhea" id="RHEA-COMP:11604"/>
        <dbReference type="ChEBI" id="CHEBI:15378"/>
        <dbReference type="ChEBI" id="CHEBI:29999"/>
        <dbReference type="ChEBI" id="CHEBI:30616"/>
        <dbReference type="ChEBI" id="CHEBI:83421"/>
        <dbReference type="ChEBI" id="CHEBI:456216"/>
        <dbReference type="EC" id="2.7.11.1"/>
    </reaction>
</comment>
<dbReference type="Gene3D" id="2.90.10.10">
    <property type="entry name" value="Bulb-type lectin domain"/>
    <property type="match status" value="1"/>
</dbReference>
<dbReference type="OrthoDB" id="4062651at2759"/>
<keyword evidence="15" id="KW-0675">Receptor</keyword>
<evidence type="ECO:0000256" key="14">
    <source>
        <dbReference type="ARBA" id="ARBA00023157"/>
    </source>
</evidence>
<comment type="subcellular location">
    <subcellularLocation>
        <location evidence="1">Membrane</location>
        <topology evidence="1">Single-pass type I membrane protein</topology>
    </subcellularLocation>
</comment>
<organism evidence="24 25">
    <name type="scientific">Jatropha curcas</name>
    <name type="common">Barbados nut</name>
    <dbReference type="NCBI Taxonomy" id="180498"/>
    <lineage>
        <taxon>Eukaryota</taxon>
        <taxon>Viridiplantae</taxon>
        <taxon>Streptophyta</taxon>
        <taxon>Embryophyta</taxon>
        <taxon>Tracheophyta</taxon>
        <taxon>Spermatophyta</taxon>
        <taxon>Magnoliopsida</taxon>
        <taxon>eudicotyledons</taxon>
        <taxon>Gunneridae</taxon>
        <taxon>Pentapetalae</taxon>
        <taxon>rosids</taxon>
        <taxon>fabids</taxon>
        <taxon>Malpighiales</taxon>
        <taxon>Euphorbiaceae</taxon>
        <taxon>Crotonoideae</taxon>
        <taxon>Jatropheae</taxon>
        <taxon>Jatropha</taxon>
    </lineage>
</organism>
<dbReference type="PROSITE" id="PS00107">
    <property type="entry name" value="PROTEIN_KINASE_ATP"/>
    <property type="match status" value="1"/>
</dbReference>
<dbReference type="InterPro" id="IPR011009">
    <property type="entry name" value="Kinase-like_dom_sf"/>
</dbReference>
<dbReference type="GO" id="GO:0106310">
    <property type="term" value="F:protein serine kinase activity"/>
    <property type="evidence" value="ECO:0007669"/>
    <property type="project" value="RHEA"/>
</dbReference>
<keyword evidence="3" id="KW-0245">EGF-like domain</keyword>
<evidence type="ECO:0000256" key="4">
    <source>
        <dbReference type="ARBA" id="ARBA00022553"/>
    </source>
</evidence>
<name>A0A067JEE7_JATCU</name>
<dbReference type="GO" id="GO:0005524">
    <property type="term" value="F:ATP binding"/>
    <property type="evidence" value="ECO:0007669"/>
    <property type="project" value="UniProtKB-UniRule"/>
</dbReference>
<dbReference type="Proteomes" id="UP000027138">
    <property type="component" value="Unassembled WGS sequence"/>
</dbReference>
<dbReference type="PANTHER" id="PTHR47976:SF110">
    <property type="entry name" value="RECEPTOR-LIKE SERINE_THREONINE-PROTEIN KINASE"/>
    <property type="match status" value="1"/>
</dbReference>
<gene>
    <name evidence="24" type="ORF">JCGZ_21614</name>
</gene>
<evidence type="ECO:0000256" key="21">
    <source>
        <dbReference type="SAM" id="Phobius"/>
    </source>
</evidence>
<dbReference type="GO" id="GO:0016020">
    <property type="term" value="C:membrane"/>
    <property type="evidence" value="ECO:0007669"/>
    <property type="project" value="UniProtKB-SubCell"/>
</dbReference>
<evidence type="ECO:0000256" key="19">
    <source>
        <dbReference type="PIRNR" id="PIRNR000641"/>
    </source>
</evidence>
<sequence>MPLTSWGSYNQIILSNEKTNAEYGIGFACGFYSQQNEAHADSWYLAIGLAEWMDSFPDEQVWYFKDILWLANRNRAVSEHATLQFLSDGNLVLRDGDGSLVWSTGTANKSVVGMKMMKTGNLVLYDTNNKSIWQSFDHPTDTLLPGQKLMRGQKLVASVSNSNLSKGNFNLVVTSRGLDAYYQAEVPLSYCRYPYNEGTSHDVDRIEMESSNGYLSLDILSTEGVLLYTSYQQYRNKTSYMKLDPDGHLRFYDDKSRDQSFDLLADYMNECDYPLSCGSYGLCTNGVCSCLPGFAPTDASNGQSAVECSQINPITCENPSSHFLLPYEDIHYFSYEAAIGNVTDMNSCKEACLKTCSCTVALFRFYDNTSIGDCVLPSPVLSLTKEGKETYKYQSYAFIKMSNDGEIRQGGDANSNARQPERSSSRSVNHSITIIGSTLGALILVGLVFGFFWIVFFGKKKDGEEEGIEDYLDELSGMPVRFTYKELKIATENFQKKLGAGGFGSVFEGNSLTGDKIAVKRLDSLGQGKKEFLAEVKTIGSIHHNSLVRLIGFCAEKLHRLLVYEFMSYGSLDKWIFFQEPFQPPLDWQTRRKIIWDVAKGLAYLHEDCRQRIIHLDIKPQNILLDANLHAKISDFGLSKLIDRDQSQSVTTMRGTPGYMAPELFHSVITEKADVYSFGIVVMEVVCGRKNLDRSQPEGCMHLLPIFMRKAEEHQLMDMVDKSSEDMELHKSEAVEMMKVAIWCLQSNYTRRPSMSMVVKVLEGTVEVEADLDYTIQHPTTMAPIRIEANLENTTTLLRPSLLSAPR</sequence>
<keyword evidence="16" id="KW-0325">Glycoprotein</keyword>
<dbReference type="Pfam" id="PF01453">
    <property type="entry name" value="B_lectin"/>
    <property type="match status" value="1"/>
</dbReference>
<keyword evidence="14" id="KW-1015">Disulfide bond</keyword>
<evidence type="ECO:0000256" key="10">
    <source>
        <dbReference type="ARBA" id="ARBA00022777"/>
    </source>
</evidence>
<dbReference type="PROSITE" id="PS50011">
    <property type="entry name" value="PROTEIN_KINASE_DOM"/>
    <property type="match status" value="1"/>
</dbReference>
<evidence type="ECO:0000256" key="7">
    <source>
        <dbReference type="ARBA" id="ARBA00022729"/>
    </source>
</evidence>
<comment type="catalytic activity">
    <reaction evidence="17 19">
        <text>L-threonyl-[protein] + ATP = O-phospho-L-threonyl-[protein] + ADP + H(+)</text>
        <dbReference type="Rhea" id="RHEA:46608"/>
        <dbReference type="Rhea" id="RHEA-COMP:11060"/>
        <dbReference type="Rhea" id="RHEA-COMP:11605"/>
        <dbReference type="ChEBI" id="CHEBI:15378"/>
        <dbReference type="ChEBI" id="CHEBI:30013"/>
        <dbReference type="ChEBI" id="CHEBI:30616"/>
        <dbReference type="ChEBI" id="CHEBI:61977"/>
        <dbReference type="ChEBI" id="CHEBI:456216"/>
        <dbReference type="EC" id="2.7.11.1"/>
    </reaction>
</comment>
<feature type="domain" description="Protein kinase" evidence="22">
    <location>
        <begin position="492"/>
        <end position="781"/>
    </location>
</feature>
<accession>A0A067JEE7</accession>
<dbReference type="PANTHER" id="PTHR47976">
    <property type="entry name" value="G-TYPE LECTIN S-RECEPTOR-LIKE SERINE/THREONINE-PROTEIN KINASE SD2-5"/>
    <property type="match status" value="1"/>
</dbReference>
<dbReference type="Gene3D" id="3.30.200.20">
    <property type="entry name" value="Phosphorylase Kinase, domain 1"/>
    <property type="match status" value="1"/>
</dbReference>
<keyword evidence="9 19" id="KW-0547">Nucleotide-binding</keyword>
<dbReference type="EMBL" id="KK915662">
    <property type="protein sequence ID" value="KDP21143.1"/>
    <property type="molecule type" value="Genomic_DNA"/>
</dbReference>
<dbReference type="InterPro" id="IPR036426">
    <property type="entry name" value="Bulb-type_lectin_dom_sf"/>
</dbReference>
<dbReference type="Gene3D" id="1.10.510.10">
    <property type="entry name" value="Transferase(Phosphotransferase) domain 1"/>
    <property type="match status" value="1"/>
</dbReference>
<evidence type="ECO:0000256" key="15">
    <source>
        <dbReference type="ARBA" id="ARBA00023170"/>
    </source>
</evidence>
<keyword evidence="4" id="KW-0597">Phosphoprotein</keyword>
<keyword evidence="25" id="KW-1185">Reference proteome</keyword>
<evidence type="ECO:0000256" key="11">
    <source>
        <dbReference type="ARBA" id="ARBA00022840"/>
    </source>
</evidence>
<dbReference type="SUPFAM" id="SSF56112">
    <property type="entry name" value="Protein kinase-like (PK-like)"/>
    <property type="match status" value="1"/>
</dbReference>
<dbReference type="CDD" id="cd00054">
    <property type="entry name" value="EGF_CA"/>
    <property type="match status" value="1"/>
</dbReference>
<dbReference type="InterPro" id="IPR008271">
    <property type="entry name" value="Ser/Thr_kinase_AS"/>
</dbReference>
<dbReference type="CDD" id="cd00028">
    <property type="entry name" value="B_lectin"/>
    <property type="match status" value="1"/>
</dbReference>
<evidence type="ECO:0000256" key="6">
    <source>
        <dbReference type="ARBA" id="ARBA00022692"/>
    </source>
</evidence>
<evidence type="ECO:0000256" key="8">
    <source>
        <dbReference type="ARBA" id="ARBA00022734"/>
    </source>
</evidence>
<dbReference type="EC" id="2.7.11.1" evidence="19"/>
<comment type="similarity">
    <text evidence="19">Belongs to the protein kinase superfamily. Ser/Thr protein kinase family.</text>
</comment>
<feature type="transmembrane region" description="Helical" evidence="21">
    <location>
        <begin position="432"/>
        <end position="456"/>
    </location>
</feature>
<dbReference type="PIRSF" id="PIRSF000641">
    <property type="entry name" value="SRK"/>
    <property type="match status" value="1"/>
</dbReference>
<protein>
    <recommendedName>
        <fullName evidence="19">Receptor-like serine/threonine-protein kinase</fullName>
        <ecNumber evidence="19">2.7.11.1</ecNumber>
    </recommendedName>
</protein>
<dbReference type="InterPro" id="IPR051343">
    <property type="entry name" value="G-type_lectin_kinases/EP1-like"/>
</dbReference>
<keyword evidence="11 19" id="KW-0067">ATP-binding</keyword>
<evidence type="ECO:0000256" key="20">
    <source>
        <dbReference type="PROSITE-ProRule" id="PRU10141"/>
    </source>
</evidence>
<evidence type="ECO:0000256" key="13">
    <source>
        <dbReference type="ARBA" id="ARBA00023136"/>
    </source>
</evidence>
<dbReference type="Pfam" id="PF00069">
    <property type="entry name" value="Pkinase"/>
    <property type="match status" value="1"/>
</dbReference>
<dbReference type="GO" id="GO:0004674">
    <property type="term" value="F:protein serine/threonine kinase activity"/>
    <property type="evidence" value="ECO:0007669"/>
    <property type="project" value="UniProtKB-KW"/>
</dbReference>
<dbReference type="InterPro" id="IPR001480">
    <property type="entry name" value="Bulb-type_lectin_dom"/>
</dbReference>
<evidence type="ECO:0000256" key="18">
    <source>
        <dbReference type="ARBA" id="ARBA00048679"/>
    </source>
</evidence>
<dbReference type="Pfam" id="PF00954">
    <property type="entry name" value="S_locus_glycop"/>
    <property type="match status" value="1"/>
</dbReference>
<evidence type="ECO:0000256" key="9">
    <source>
        <dbReference type="ARBA" id="ARBA00022741"/>
    </source>
</evidence>
<evidence type="ECO:0000256" key="17">
    <source>
        <dbReference type="ARBA" id="ARBA00047899"/>
    </source>
</evidence>
<dbReference type="SUPFAM" id="SSF51110">
    <property type="entry name" value="alpha-D-mannose-specific plant lectins"/>
    <property type="match status" value="1"/>
</dbReference>
<keyword evidence="6 21" id="KW-0812">Transmembrane</keyword>
<dbReference type="InterPro" id="IPR017441">
    <property type="entry name" value="Protein_kinase_ATP_BS"/>
</dbReference>
<dbReference type="SMART" id="SM00220">
    <property type="entry name" value="S_TKc"/>
    <property type="match status" value="1"/>
</dbReference>
<evidence type="ECO:0000256" key="2">
    <source>
        <dbReference type="ARBA" id="ARBA00022527"/>
    </source>
</evidence>
<evidence type="ECO:0000313" key="25">
    <source>
        <dbReference type="Proteomes" id="UP000027138"/>
    </source>
</evidence>
<evidence type="ECO:0000313" key="24">
    <source>
        <dbReference type="EMBL" id="KDP21143.1"/>
    </source>
</evidence>
<evidence type="ECO:0000256" key="1">
    <source>
        <dbReference type="ARBA" id="ARBA00004479"/>
    </source>
</evidence>
<reference evidence="24 25" key="1">
    <citation type="journal article" date="2014" name="PLoS ONE">
        <title>Global Analysis of Gene Expression Profiles in Physic Nut (Jatropha curcas L.) Seedlings Exposed to Salt Stress.</title>
        <authorList>
            <person name="Zhang L."/>
            <person name="Zhang C."/>
            <person name="Wu P."/>
            <person name="Chen Y."/>
            <person name="Li M."/>
            <person name="Jiang H."/>
            <person name="Wu G."/>
        </authorList>
    </citation>
    <scope>NUCLEOTIDE SEQUENCE [LARGE SCALE GENOMIC DNA]</scope>
    <source>
        <strain evidence="25">cv. GZQX0401</strain>
        <tissue evidence="24">Young leaves</tissue>
    </source>
</reference>
<dbReference type="InterPro" id="IPR000858">
    <property type="entry name" value="S_locus_glycoprot_dom"/>
</dbReference>
<dbReference type="PROSITE" id="PS00108">
    <property type="entry name" value="PROTEIN_KINASE_ST"/>
    <property type="match status" value="1"/>
</dbReference>